<sequence length="475" mass="53285">MSLLPVIIAGGTGSRLWPLSRVKHPKQFLHLGDDGTMLQTTLNRLQGLKCDNPIVICNEQHRFIVAEQLRQLNKLTQNIILEPVGRNTAPAVTLAALNAIRNKSKQSKLILVLAADHIIKDEDAFCRSVLSAIPYANKGKLITFGIVPNSPETGYGYIKRGHLCSGNNANLAFEVAEFVEKPNIDTAQEFLSSGNYYWNSGMFLFRADRYLDELKKYRPDILEACKKSMIELNGDLDFIRINKDAFCACPDESIDYAVMEKTNDAVVIPMDAGWSDVGSWSSLWEMSNKTIEENVIVGDVITYDSDSSYLRSDSGLLATVGVKDLVVVQTKDAVLVANRNSVQNVKKIVERLKSENRSEVFTHLEVYRPWGKYESIDNGERYEVKRISVKPGEGISLQMHHHRSEHWIIVSGTAKVTICDETRILSENESIYIPVGAKHCLENPGKIMLELIEVRSGSYLGEDDVIRFADRYGRT</sequence>
<dbReference type="InterPro" id="IPR014710">
    <property type="entry name" value="RmlC-like_jellyroll"/>
</dbReference>
<dbReference type="EMBL" id="EU294175">
    <property type="protein sequence ID" value="ACA24885.1"/>
    <property type="molecule type" value="Genomic_DNA"/>
</dbReference>
<dbReference type="PANTHER" id="PTHR46390">
    <property type="entry name" value="MANNOSE-1-PHOSPHATE GUANYLYLTRANSFERASE"/>
    <property type="match status" value="1"/>
</dbReference>
<dbReference type="Proteomes" id="UP000469708">
    <property type="component" value="Unassembled WGS sequence"/>
</dbReference>
<dbReference type="CDD" id="cd02509">
    <property type="entry name" value="GDP-M1P_Guanylyltransferase"/>
    <property type="match status" value="1"/>
</dbReference>
<keyword evidence="7" id="KW-0342">GTP-binding</keyword>
<dbReference type="Pfam" id="PF00483">
    <property type="entry name" value="NTP_transferase"/>
    <property type="match status" value="1"/>
</dbReference>
<reference evidence="13" key="1">
    <citation type="journal article" date="2008" name="FEMS Microbiol. Rev.">
        <title>Structure and genetics of Shigella O antigens.</title>
        <authorList>
            <person name="Liu B."/>
            <person name="Knirel Y.A."/>
            <person name="Feng L."/>
            <person name="Perepelov A.V."/>
            <person name="Senchenkova S.N."/>
            <person name="Wang Q."/>
            <person name="Reeves P.R."/>
            <person name="Wang L."/>
        </authorList>
    </citation>
    <scope>NUCLEOTIDE SEQUENCE</scope>
</reference>
<feature type="domain" description="Nucleotidyl transferase" evidence="10">
    <location>
        <begin position="5"/>
        <end position="291"/>
    </location>
</feature>
<dbReference type="GO" id="GO:0000271">
    <property type="term" value="P:polysaccharide biosynthetic process"/>
    <property type="evidence" value="ECO:0007669"/>
    <property type="project" value="InterPro"/>
</dbReference>
<dbReference type="GO" id="GO:0005525">
    <property type="term" value="F:GTP binding"/>
    <property type="evidence" value="ECO:0007669"/>
    <property type="project" value="UniProtKB-KW"/>
</dbReference>
<dbReference type="CDD" id="cd02213">
    <property type="entry name" value="cupin_PMI_typeII_C"/>
    <property type="match status" value="1"/>
</dbReference>
<dbReference type="InterPro" id="IPR051161">
    <property type="entry name" value="Mannose-6P_isomerase_type2"/>
</dbReference>
<accession>B5L3L5</accession>
<dbReference type="InterPro" id="IPR049577">
    <property type="entry name" value="GMPP_N"/>
</dbReference>
<dbReference type="SUPFAM" id="SSF51182">
    <property type="entry name" value="RmlC-like cupins"/>
    <property type="match status" value="1"/>
</dbReference>
<dbReference type="Pfam" id="PF22640">
    <property type="entry name" value="ManC_GMP_beta-helix"/>
    <property type="match status" value="1"/>
</dbReference>
<comment type="similarity">
    <text evidence="2 9">Belongs to the mannose-6-phosphate isomerase type 2 family.</text>
</comment>
<dbReference type="InterPro" id="IPR011051">
    <property type="entry name" value="RmlC_Cupin_sf"/>
</dbReference>
<dbReference type="PANTHER" id="PTHR46390:SF1">
    <property type="entry name" value="MANNOSE-1-PHOSPHATE GUANYLYLTRANSFERASE"/>
    <property type="match status" value="1"/>
</dbReference>
<dbReference type="InterPro" id="IPR001538">
    <property type="entry name" value="Man6P_isomerase-2_C"/>
</dbReference>
<reference evidence="14 15" key="2">
    <citation type="submission" date="2020-02" db="EMBL/GenBank/DDBJ databases">
        <authorList>
            <person name="Subbiah M."/>
            <person name="Call D."/>
        </authorList>
    </citation>
    <scope>NUCLEOTIDE SEQUENCE [LARGE SCALE GENOMIC DNA]</scope>
    <source>
        <strain evidence="14 15">8375wC2</strain>
    </source>
</reference>
<keyword evidence="6" id="KW-0547">Nucleotide-binding</keyword>
<evidence type="ECO:0000256" key="6">
    <source>
        <dbReference type="ARBA" id="ARBA00022741"/>
    </source>
</evidence>
<evidence type="ECO:0000256" key="9">
    <source>
        <dbReference type="RuleBase" id="RU004190"/>
    </source>
</evidence>
<evidence type="ECO:0000256" key="1">
    <source>
        <dbReference type="ARBA" id="ARBA00004823"/>
    </source>
</evidence>
<dbReference type="GO" id="GO:0004475">
    <property type="term" value="F:mannose-1-phosphate guanylyltransferase (GTP) activity"/>
    <property type="evidence" value="ECO:0007669"/>
    <property type="project" value="UniProtKB-EC"/>
</dbReference>
<dbReference type="RefSeq" id="WP_032214186.1">
    <property type="nucleotide sequence ID" value="NZ_BICL01000004.1"/>
</dbReference>
<evidence type="ECO:0000256" key="7">
    <source>
        <dbReference type="ARBA" id="ARBA00023134"/>
    </source>
</evidence>
<dbReference type="FunFam" id="3.90.550.10:FF:000046">
    <property type="entry name" value="Mannose-1-phosphate guanylyltransferase (GDP)"/>
    <property type="match status" value="1"/>
</dbReference>
<evidence type="ECO:0000313" key="15">
    <source>
        <dbReference type="Proteomes" id="UP000469708"/>
    </source>
</evidence>
<feature type="domain" description="MannoseP isomerase/GMP-like beta-helix" evidence="12">
    <location>
        <begin position="298"/>
        <end position="352"/>
    </location>
</feature>
<dbReference type="EC" id="2.7.7.13" evidence="3"/>
<dbReference type="SUPFAM" id="SSF53448">
    <property type="entry name" value="Nucleotide-diphospho-sugar transferases"/>
    <property type="match status" value="1"/>
</dbReference>
<dbReference type="Gene3D" id="2.60.120.10">
    <property type="entry name" value="Jelly Rolls"/>
    <property type="match status" value="1"/>
</dbReference>
<comment type="pathway">
    <text evidence="1">Nucleotide-sugar biosynthesis; GDP-alpha-D-mannose biosynthesis; GDP-alpha-D-mannose from alpha-D-mannose 1-phosphate (GTP route): step 1/1.</text>
</comment>
<dbReference type="UniPathway" id="UPA00126">
    <property type="reaction ID" value="UER00930"/>
</dbReference>
<dbReference type="InterPro" id="IPR006375">
    <property type="entry name" value="Man1P_GuaTrfase/Man6P_Isoase"/>
</dbReference>
<name>B5L3L5_ECOLX</name>
<dbReference type="EMBL" id="JAAGYI010000028">
    <property type="protein sequence ID" value="NEM87156.1"/>
    <property type="molecule type" value="Genomic_DNA"/>
</dbReference>
<dbReference type="GO" id="GO:0016853">
    <property type="term" value="F:isomerase activity"/>
    <property type="evidence" value="ECO:0007669"/>
    <property type="project" value="UniProtKB-KW"/>
</dbReference>
<dbReference type="Pfam" id="PF01050">
    <property type="entry name" value="MannoseP_isomer"/>
    <property type="match status" value="1"/>
</dbReference>
<comment type="catalytic activity">
    <reaction evidence="8">
        <text>alpha-D-mannose 1-phosphate + GTP + H(+) = GDP-alpha-D-mannose + diphosphate</text>
        <dbReference type="Rhea" id="RHEA:15229"/>
        <dbReference type="ChEBI" id="CHEBI:15378"/>
        <dbReference type="ChEBI" id="CHEBI:33019"/>
        <dbReference type="ChEBI" id="CHEBI:37565"/>
        <dbReference type="ChEBI" id="CHEBI:57527"/>
        <dbReference type="ChEBI" id="CHEBI:58409"/>
        <dbReference type="EC" id="2.7.7.13"/>
    </reaction>
</comment>
<dbReference type="GO" id="GO:0009298">
    <property type="term" value="P:GDP-mannose biosynthetic process"/>
    <property type="evidence" value="ECO:0007669"/>
    <property type="project" value="UniProtKB-UniPathway"/>
</dbReference>
<dbReference type="InterPro" id="IPR005835">
    <property type="entry name" value="NTP_transferase_dom"/>
</dbReference>
<evidence type="ECO:0000256" key="4">
    <source>
        <dbReference type="ARBA" id="ARBA00022679"/>
    </source>
</evidence>
<evidence type="ECO:0000259" key="10">
    <source>
        <dbReference type="Pfam" id="PF00483"/>
    </source>
</evidence>
<dbReference type="InterPro" id="IPR029044">
    <property type="entry name" value="Nucleotide-diphossugar_trans"/>
</dbReference>
<evidence type="ECO:0000313" key="14">
    <source>
        <dbReference type="EMBL" id="NEM87156.1"/>
    </source>
</evidence>
<evidence type="ECO:0000256" key="8">
    <source>
        <dbReference type="ARBA" id="ARBA00047343"/>
    </source>
</evidence>
<gene>
    <name evidence="13" type="primary">manC</name>
    <name evidence="14" type="ORF">G3V95_16925</name>
</gene>
<dbReference type="AlphaFoldDB" id="B5L3L5"/>
<evidence type="ECO:0000256" key="3">
    <source>
        <dbReference type="ARBA" id="ARBA00012387"/>
    </source>
</evidence>
<evidence type="ECO:0000256" key="5">
    <source>
        <dbReference type="ARBA" id="ARBA00022695"/>
    </source>
</evidence>
<proteinExistence type="inferred from homology"/>
<dbReference type="InterPro" id="IPR054566">
    <property type="entry name" value="ManC/GMP-like_b-helix"/>
</dbReference>
<evidence type="ECO:0000259" key="12">
    <source>
        <dbReference type="Pfam" id="PF22640"/>
    </source>
</evidence>
<keyword evidence="5 14" id="KW-0548">Nucleotidyltransferase</keyword>
<keyword evidence="14" id="KW-0413">Isomerase</keyword>
<evidence type="ECO:0000259" key="11">
    <source>
        <dbReference type="Pfam" id="PF01050"/>
    </source>
</evidence>
<dbReference type="Gene3D" id="3.90.550.10">
    <property type="entry name" value="Spore Coat Polysaccharide Biosynthesis Protein SpsA, Chain A"/>
    <property type="match status" value="1"/>
</dbReference>
<dbReference type="FunFam" id="2.60.120.10:FF:000032">
    <property type="entry name" value="Mannose-1-phosphate guanylyltransferase/mannose-6-phosphate isomerase"/>
    <property type="match status" value="1"/>
</dbReference>
<feature type="domain" description="Mannose-6-phosphate isomerase type II C-terminal" evidence="11">
    <location>
        <begin position="356"/>
        <end position="470"/>
    </location>
</feature>
<evidence type="ECO:0000313" key="13">
    <source>
        <dbReference type="EMBL" id="ACA24885.1"/>
    </source>
</evidence>
<dbReference type="NCBIfam" id="TIGR01479">
    <property type="entry name" value="GMP_PMI"/>
    <property type="match status" value="1"/>
</dbReference>
<keyword evidence="4 14" id="KW-0808">Transferase</keyword>
<organism evidence="13">
    <name type="scientific">Escherichia coli</name>
    <dbReference type="NCBI Taxonomy" id="562"/>
    <lineage>
        <taxon>Bacteria</taxon>
        <taxon>Pseudomonadati</taxon>
        <taxon>Pseudomonadota</taxon>
        <taxon>Gammaproteobacteria</taxon>
        <taxon>Enterobacterales</taxon>
        <taxon>Enterobacteriaceae</taxon>
        <taxon>Escherichia</taxon>
    </lineage>
</organism>
<protein>
    <recommendedName>
        <fullName evidence="3">mannose-1-phosphate guanylyltransferase</fullName>
        <ecNumber evidence="3">2.7.7.13</ecNumber>
    </recommendedName>
</protein>
<evidence type="ECO:0000256" key="2">
    <source>
        <dbReference type="ARBA" id="ARBA00006115"/>
    </source>
</evidence>